<evidence type="ECO:0000313" key="3">
    <source>
        <dbReference type="Proteomes" id="UP000446866"/>
    </source>
</evidence>
<keyword evidence="3" id="KW-1185">Reference proteome</keyword>
<dbReference type="Pfam" id="PF22016">
    <property type="entry name" value="DUF6933"/>
    <property type="match status" value="1"/>
</dbReference>
<evidence type="ECO:0000259" key="1">
    <source>
        <dbReference type="Pfam" id="PF22016"/>
    </source>
</evidence>
<dbReference type="InterPro" id="IPR053864">
    <property type="entry name" value="DUF6933"/>
</dbReference>
<protein>
    <recommendedName>
        <fullName evidence="1">DUF6933 domain-containing protein</fullName>
    </recommendedName>
</protein>
<feature type="domain" description="DUF6933" evidence="1">
    <location>
        <begin position="5"/>
        <end position="150"/>
    </location>
</feature>
<reference evidence="2 3" key="1">
    <citation type="submission" date="2018-08" db="EMBL/GenBank/DDBJ databases">
        <title>Murine metabolic-syndrome-specific gut microbial biobank.</title>
        <authorList>
            <person name="Liu C."/>
        </authorList>
    </citation>
    <scope>NUCLEOTIDE SEQUENCE [LARGE SCALE GENOMIC DNA]</scope>
    <source>
        <strain evidence="2 3">28</strain>
    </source>
</reference>
<gene>
    <name evidence="2" type="ORF">D0435_12860</name>
</gene>
<proteinExistence type="predicted"/>
<evidence type="ECO:0000313" key="2">
    <source>
        <dbReference type="EMBL" id="NBH62541.1"/>
    </source>
</evidence>
<comment type="caution">
    <text evidence="2">The sequence shown here is derived from an EMBL/GenBank/DDBJ whole genome shotgun (WGS) entry which is preliminary data.</text>
</comment>
<accession>A0A845QN85</accession>
<sequence>MELGITIPLQRFLKRKQPAYGGMTDLFFCWDLHNVTYQGRDVLLVVNASNRFTCVTANLCAADWTNLEEMVQKTITEGLLAEGYSWEQVYCYLQAAGEVWITKTHGRRPVAALNRAVERLSWMAEPMSEERQFQEVHSRWVNEELCKTAGFVQRGKPKDFFSAELEQIL</sequence>
<name>A0A845QN85_9FIRM</name>
<organism evidence="2 3">
    <name type="scientific">Anaerotruncus colihominis</name>
    <dbReference type="NCBI Taxonomy" id="169435"/>
    <lineage>
        <taxon>Bacteria</taxon>
        <taxon>Bacillati</taxon>
        <taxon>Bacillota</taxon>
        <taxon>Clostridia</taxon>
        <taxon>Eubacteriales</taxon>
        <taxon>Oscillospiraceae</taxon>
        <taxon>Anaerotruncus</taxon>
    </lineage>
</organism>
<dbReference type="Proteomes" id="UP000446866">
    <property type="component" value="Unassembled WGS sequence"/>
</dbReference>
<dbReference type="AlphaFoldDB" id="A0A845QN85"/>
<dbReference type="RefSeq" id="WP_160202830.1">
    <property type="nucleotide sequence ID" value="NZ_QXWK01000026.1"/>
</dbReference>
<dbReference type="EMBL" id="QXWK01000026">
    <property type="protein sequence ID" value="NBH62541.1"/>
    <property type="molecule type" value="Genomic_DNA"/>
</dbReference>